<accession>A0A9X9WQR7</accession>
<dbReference type="Proteomes" id="UP001138708">
    <property type="component" value="Unassembled WGS sequence"/>
</dbReference>
<keyword evidence="4" id="KW-0378">Hydrolase</keyword>
<name>A0A9X9WQR7_9PROT</name>
<evidence type="ECO:0000313" key="9">
    <source>
        <dbReference type="Proteomes" id="UP001138708"/>
    </source>
</evidence>
<keyword evidence="6" id="KW-0482">Metalloprotease</keyword>
<evidence type="ECO:0000256" key="3">
    <source>
        <dbReference type="ARBA" id="ARBA00022723"/>
    </source>
</evidence>
<gene>
    <name evidence="8" type="ORF">GXW75_25755</name>
</gene>
<dbReference type="EMBL" id="JAAEDK010000139">
    <property type="protein sequence ID" value="MBR0662677.1"/>
    <property type="molecule type" value="Genomic_DNA"/>
</dbReference>
<evidence type="ECO:0000256" key="2">
    <source>
        <dbReference type="ARBA" id="ARBA00022670"/>
    </source>
</evidence>
<dbReference type="InterPro" id="IPR050570">
    <property type="entry name" value="Cell_wall_metabolism_enzyme"/>
</dbReference>
<feature type="non-terminal residue" evidence="8">
    <location>
        <position position="1"/>
    </location>
</feature>
<keyword evidence="3" id="KW-0479">Metal-binding</keyword>
<keyword evidence="2" id="KW-0645">Protease</keyword>
<organism evidence="8 9">
    <name type="scientific">Neoroseomonas oryzicola</name>
    <dbReference type="NCBI Taxonomy" id="535904"/>
    <lineage>
        <taxon>Bacteria</taxon>
        <taxon>Pseudomonadati</taxon>
        <taxon>Pseudomonadota</taxon>
        <taxon>Alphaproteobacteria</taxon>
        <taxon>Acetobacterales</taxon>
        <taxon>Acetobacteraceae</taxon>
        <taxon>Neoroseomonas</taxon>
    </lineage>
</organism>
<dbReference type="Pfam" id="PF01551">
    <property type="entry name" value="Peptidase_M23"/>
    <property type="match status" value="1"/>
</dbReference>
<dbReference type="PANTHER" id="PTHR21666:SF288">
    <property type="entry name" value="CELL DIVISION PROTEIN YTFB"/>
    <property type="match status" value="1"/>
</dbReference>
<evidence type="ECO:0000256" key="6">
    <source>
        <dbReference type="ARBA" id="ARBA00023049"/>
    </source>
</evidence>
<dbReference type="PANTHER" id="PTHR21666">
    <property type="entry name" value="PEPTIDASE-RELATED"/>
    <property type="match status" value="1"/>
</dbReference>
<reference evidence="8" key="2">
    <citation type="journal article" date="2021" name="Syst. Appl. Microbiol.">
        <title>Roseomonas hellenica sp. nov., isolated from roots of wild-growing Alkanna tinctoria.</title>
        <authorList>
            <person name="Rat A."/>
            <person name="Naranjo H.D."/>
            <person name="Lebbe L."/>
            <person name="Cnockaert M."/>
            <person name="Krigas N."/>
            <person name="Grigoriadou K."/>
            <person name="Maloupa E."/>
            <person name="Willems A."/>
        </authorList>
    </citation>
    <scope>NUCLEOTIDE SEQUENCE</scope>
    <source>
        <strain evidence="8">LMG 31161</strain>
    </source>
</reference>
<dbReference type="RefSeq" id="WP_211844204.1">
    <property type="nucleotide sequence ID" value="NZ_JAAEDK010000139.1"/>
</dbReference>
<sequence>PESAAVAAAPGGARAQPVSGRVVRGFGDAAEGGPARGLTVAAPSGARVVSPCAGRAVFSGPFRSYGLLLIVECSDGHHVVLAGLGRLDATTGARLLAGEPVGVMAEGEGGRARLYLELRREGRPVDPQPWLGPARPGAG</sequence>
<dbReference type="AlphaFoldDB" id="A0A9X9WQR7"/>
<evidence type="ECO:0000256" key="4">
    <source>
        <dbReference type="ARBA" id="ARBA00022801"/>
    </source>
</evidence>
<dbReference type="InterPro" id="IPR016047">
    <property type="entry name" value="M23ase_b-sheet_dom"/>
</dbReference>
<dbReference type="GO" id="GO:0006508">
    <property type="term" value="P:proteolysis"/>
    <property type="evidence" value="ECO:0007669"/>
    <property type="project" value="UniProtKB-KW"/>
</dbReference>
<proteinExistence type="predicted"/>
<evidence type="ECO:0000259" key="7">
    <source>
        <dbReference type="Pfam" id="PF01551"/>
    </source>
</evidence>
<comment type="cofactor">
    <cofactor evidence="1">
        <name>Zn(2+)</name>
        <dbReference type="ChEBI" id="CHEBI:29105"/>
    </cofactor>
</comment>
<dbReference type="InterPro" id="IPR011055">
    <property type="entry name" value="Dup_hybrid_motif"/>
</dbReference>
<dbReference type="GO" id="GO:0004222">
    <property type="term" value="F:metalloendopeptidase activity"/>
    <property type="evidence" value="ECO:0007669"/>
    <property type="project" value="TreeGrafter"/>
</dbReference>
<dbReference type="GO" id="GO:0046872">
    <property type="term" value="F:metal ion binding"/>
    <property type="evidence" value="ECO:0007669"/>
    <property type="project" value="UniProtKB-KW"/>
</dbReference>
<comment type="caution">
    <text evidence="8">The sequence shown here is derived from an EMBL/GenBank/DDBJ whole genome shotgun (WGS) entry which is preliminary data.</text>
</comment>
<evidence type="ECO:0000313" key="8">
    <source>
        <dbReference type="EMBL" id="MBR0662677.1"/>
    </source>
</evidence>
<protein>
    <submittedName>
        <fullName evidence="8">Peptidoglycan DD-metalloendopeptidase family protein</fullName>
    </submittedName>
</protein>
<evidence type="ECO:0000256" key="1">
    <source>
        <dbReference type="ARBA" id="ARBA00001947"/>
    </source>
</evidence>
<dbReference type="Gene3D" id="2.70.70.10">
    <property type="entry name" value="Glucose Permease (Domain IIA)"/>
    <property type="match status" value="1"/>
</dbReference>
<dbReference type="SUPFAM" id="SSF51261">
    <property type="entry name" value="Duplicated hybrid motif"/>
    <property type="match status" value="1"/>
</dbReference>
<reference evidence="8" key="1">
    <citation type="submission" date="2020-01" db="EMBL/GenBank/DDBJ databases">
        <authorList>
            <person name="Rat A."/>
        </authorList>
    </citation>
    <scope>NUCLEOTIDE SEQUENCE</scope>
    <source>
        <strain evidence="8">LMG 31161</strain>
    </source>
</reference>
<feature type="domain" description="M23ase beta-sheet core" evidence="7">
    <location>
        <begin position="35"/>
        <end position="127"/>
    </location>
</feature>
<evidence type="ECO:0000256" key="5">
    <source>
        <dbReference type="ARBA" id="ARBA00022833"/>
    </source>
</evidence>
<keyword evidence="5" id="KW-0862">Zinc</keyword>